<accession>G0V5W2</accession>
<dbReference type="OrthoDB" id="271862at2759"/>
<protein>
    <recommendedName>
        <fullName evidence="1">K Homology domain-containing protein</fullName>
    </recommendedName>
</protein>
<feature type="domain" description="K Homology" evidence="1">
    <location>
        <begin position="482"/>
        <end position="562"/>
    </location>
</feature>
<reference evidence="2 3" key="1">
    <citation type="journal article" date="2011" name="Proc. Natl. Acad. Sci. U.S.A.">
        <title>Evolutionary erosion of yeast sex chromosomes by mating-type switching accidents.</title>
        <authorList>
            <person name="Gordon J.L."/>
            <person name="Armisen D."/>
            <person name="Proux-Wera E."/>
            <person name="Oheigeartaigh S.S."/>
            <person name="Byrne K.P."/>
            <person name="Wolfe K.H."/>
        </authorList>
    </citation>
    <scope>NUCLEOTIDE SEQUENCE [LARGE SCALE GENOMIC DNA]</scope>
    <source>
        <strain evidence="3">ATCC 76901 / BCRC 22586 / CBS 4309 / NBRC 1992 / NRRL Y-12630</strain>
    </source>
</reference>
<dbReference type="Proteomes" id="UP000001640">
    <property type="component" value="Chromosome 1"/>
</dbReference>
<dbReference type="SUPFAM" id="SSF54791">
    <property type="entry name" value="Eukaryotic type KH-domain (KH-domain type I)"/>
    <property type="match status" value="1"/>
</dbReference>
<evidence type="ECO:0000313" key="3">
    <source>
        <dbReference type="Proteomes" id="UP000001640"/>
    </source>
</evidence>
<name>G0V5W2_NAUCA</name>
<dbReference type="RefSeq" id="XP_003673241.1">
    <property type="nucleotide sequence ID" value="XM_003673193.1"/>
</dbReference>
<dbReference type="STRING" id="1064592.G0V5W2"/>
<dbReference type="FunCoup" id="G0V5W2">
    <property type="interactions" value="41"/>
</dbReference>
<dbReference type="Gene3D" id="3.30.1370.10">
    <property type="entry name" value="K Homology domain, type 1"/>
    <property type="match status" value="1"/>
</dbReference>
<dbReference type="EMBL" id="HE576752">
    <property type="protein sequence ID" value="CCC66850.1"/>
    <property type="molecule type" value="Genomic_DNA"/>
</dbReference>
<evidence type="ECO:0000259" key="1">
    <source>
        <dbReference type="SMART" id="SM00322"/>
    </source>
</evidence>
<dbReference type="InterPro" id="IPR036612">
    <property type="entry name" value="KH_dom_type_1_sf"/>
</dbReference>
<dbReference type="InParanoid" id="G0V5W2"/>
<sequence length="813" mass="92779">MKVQEMSAPNVDQFRIIEPLTSSIFLFIDGAETTYSSRIGWKPLSKEIIETLQLEPLLKEFNLTNVLCDGIEDINALTVLSEPIINSAAFISLPINGSVTSNTSEPTISHKISFNDIVTLLPDKELTDEQVSNLDCICHELSIDIIIPSLKHNNTNCDLYILGKECKVLAAKHHVLALLDVMKSTVTTDSKRTRLKVDTLELNFLHEDPVPLDIHPATIQYVKSTYKTNIYQPHLNDGNLLDKEKTIYLSSEVHSFLPIVKKMLMDILKSRTPTYYKSLSGISPGKLRYIRRFCRETVDKITLKFQCSIYISSEKAEFCSTSKELLILAIRYFTIHVLQQITEIQLIFDDNSTIDDQLLEHVLHEDLIIVQDSQQENQLLIIGNHTTKSTDIIEKLIKIFASSDLSKYDVLQWKAIFELDPSFEEFISGKKNGKLTRILDANHDSLLKLERLKEDERLFLHLIHTSSLTNFQTAFNLVLNELPAEDSFYIPELYHRPVIGSGGSIIQTTMRKHNVFIQFSNSFLLPQEKSSLIRYDNVIIRCPFKNHNNIIIAKNDLINMVDNFGSMQTIVKVHISLTQYRFLLSNYGGSIIGTLEKAHNVYIMFPLSVPTDNFVLTIKGMEENPSKAATDLINSYFGFEMEIKMTKNFTEESLSIFENQVIANFDERFNAKIAVLNKSILITYNKESADSLQMLLKDLSNYAQWRKADIVSRNERNDFIIHEDVISKNEETYSPVKNSYVGLMQQPNVRLSIPNNSIDYRQYQYPNFNIDSQSPTKLPFDYTISNNGKEGSLMGVAVMGQQSQTGSPQKKNR</sequence>
<dbReference type="CDD" id="cd22453">
    <property type="entry name" value="KH-I_MUG60_like"/>
    <property type="match status" value="1"/>
</dbReference>
<dbReference type="InterPro" id="IPR004087">
    <property type="entry name" value="KH_dom"/>
</dbReference>
<dbReference type="GO" id="GO:0003723">
    <property type="term" value="F:RNA binding"/>
    <property type="evidence" value="ECO:0007669"/>
    <property type="project" value="InterPro"/>
</dbReference>
<evidence type="ECO:0000313" key="2">
    <source>
        <dbReference type="EMBL" id="CCC66850.1"/>
    </source>
</evidence>
<dbReference type="HOGENOM" id="CLU_020231_0_0_1"/>
<dbReference type="AlphaFoldDB" id="G0V5W2"/>
<dbReference type="KEGG" id="ncs:NCAS_0A02920"/>
<dbReference type="GO" id="GO:0005737">
    <property type="term" value="C:cytoplasm"/>
    <property type="evidence" value="ECO:0007669"/>
    <property type="project" value="EnsemblFungi"/>
</dbReference>
<dbReference type="GeneID" id="96900339"/>
<dbReference type="SMART" id="SM00322">
    <property type="entry name" value="KH"/>
    <property type="match status" value="1"/>
</dbReference>
<organism evidence="2 3">
    <name type="scientific">Naumovozyma castellii</name>
    <name type="common">Yeast</name>
    <name type="synonym">Saccharomyces castellii</name>
    <dbReference type="NCBI Taxonomy" id="27288"/>
    <lineage>
        <taxon>Eukaryota</taxon>
        <taxon>Fungi</taxon>
        <taxon>Dikarya</taxon>
        <taxon>Ascomycota</taxon>
        <taxon>Saccharomycotina</taxon>
        <taxon>Saccharomycetes</taxon>
        <taxon>Saccharomycetales</taxon>
        <taxon>Saccharomycetaceae</taxon>
        <taxon>Naumovozyma</taxon>
    </lineage>
</organism>
<keyword evidence="3" id="KW-1185">Reference proteome</keyword>
<gene>
    <name evidence="2" type="primary">NCAS0A02920</name>
    <name evidence="2" type="ordered locus">NCAS_0A02920</name>
</gene>
<reference key="2">
    <citation type="submission" date="2011-08" db="EMBL/GenBank/DDBJ databases">
        <title>Genome sequence of Naumovozyma castellii.</title>
        <authorList>
            <person name="Gordon J.L."/>
            <person name="Armisen D."/>
            <person name="Proux-Wera E."/>
            <person name="OhEigeartaigh S.S."/>
            <person name="Byrne K.P."/>
            <person name="Wolfe K.H."/>
        </authorList>
    </citation>
    <scope>NUCLEOTIDE SEQUENCE</scope>
    <source>
        <strain>Type strain:CBS 4309</strain>
    </source>
</reference>
<dbReference type="eggNOG" id="KOG2208">
    <property type="taxonomic scope" value="Eukaryota"/>
</dbReference>
<proteinExistence type="predicted"/>